<organism evidence="1 2">
    <name type="scientific">Singulisphaera acidiphila (strain ATCC BAA-1392 / DSM 18658 / VKM B-2454 / MOB10)</name>
    <dbReference type="NCBI Taxonomy" id="886293"/>
    <lineage>
        <taxon>Bacteria</taxon>
        <taxon>Pseudomonadati</taxon>
        <taxon>Planctomycetota</taxon>
        <taxon>Planctomycetia</taxon>
        <taxon>Isosphaerales</taxon>
        <taxon>Isosphaeraceae</taxon>
        <taxon>Singulisphaera</taxon>
    </lineage>
</organism>
<dbReference type="EMBL" id="CP003364">
    <property type="protein sequence ID" value="AGA26288.1"/>
    <property type="molecule type" value="Genomic_DNA"/>
</dbReference>
<dbReference type="InterPro" id="IPR006439">
    <property type="entry name" value="HAD-SF_hydro_IA"/>
</dbReference>
<dbReference type="Proteomes" id="UP000010798">
    <property type="component" value="Chromosome"/>
</dbReference>
<accession>L0DBS4</accession>
<dbReference type="SFLD" id="SFLDG01129">
    <property type="entry name" value="C1.5:_HAD__Beta-PGM__Phosphata"/>
    <property type="match status" value="1"/>
</dbReference>
<dbReference type="InterPro" id="IPR023198">
    <property type="entry name" value="PGP-like_dom2"/>
</dbReference>
<evidence type="ECO:0000313" key="1">
    <source>
        <dbReference type="EMBL" id="AGA26288.1"/>
    </source>
</evidence>
<dbReference type="HOGENOM" id="CLU_045011_9_5_0"/>
<dbReference type="Gene3D" id="3.40.50.1000">
    <property type="entry name" value="HAD superfamily/HAD-like"/>
    <property type="match status" value="1"/>
</dbReference>
<gene>
    <name evidence="1" type="ordered locus">Sinac_1926</name>
</gene>
<evidence type="ECO:0000313" key="2">
    <source>
        <dbReference type="Proteomes" id="UP000010798"/>
    </source>
</evidence>
<dbReference type="eggNOG" id="COG1011">
    <property type="taxonomic scope" value="Bacteria"/>
</dbReference>
<reference evidence="1 2" key="1">
    <citation type="submission" date="2012-02" db="EMBL/GenBank/DDBJ databases">
        <title>Complete sequence of chromosome of Singulisphaera acidiphila DSM 18658.</title>
        <authorList>
            <consortium name="US DOE Joint Genome Institute (JGI-PGF)"/>
            <person name="Lucas S."/>
            <person name="Copeland A."/>
            <person name="Lapidus A."/>
            <person name="Glavina del Rio T."/>
            <person name="Dalin E."/>
            <person name="Tice H."/>
            <person name="Bruce D."/>
            <person name="Goodwin L."/>
            <person name="Pitluck S."/>
            <person name="Peters L."/>
            <person name="Ovchinnikova G."/>
            <person name="Chertkov O."/>
            <person name="Kyrpides N."/>
            <person name="Mavromatis K."/>
            <person name="Ivanova N."/>
            <person name="Brettin T."/>
            <person name="Detter J.C."/>
            <person name="Han C."/>
            <person name="Larimer F."/>
            <person name="Land M."/>
            <person name="Hauser L."/>
            <person name="Markowitz V."/>
            <person name="Cheng J.-F."/>
            <person name="Hugenholtz P."/>
            <person name="Woyke T."/>
            <person name="Wu D."/>
            <person name="Tindall B."/>
            <person name="Pomrenke H."/>
            <person name="Brambilla E."/>
            <person name="Klenk H.-P."/>
            <person name="Eisen J.A."/>
        </authorList>
    </citation>
    <scope>NUCLEOTIDE SEQUENCE [LARGE SCALE GENOMIC DNA]</scope>
    <source>
        <strain evidence="2">ATCC BAA-1392 / DSM 18658 / VKM B-2454 / MOB10</strain>
    </source>
</reference>
<dbReference type="STRING" id="886293.Sinac_1926"/>
<dbReference type="PANTHER" id="PTHR43611:SF3">
    <property type="entry name" value="FLAVIN MONONUCLEOTIDE HYDROLASE 1, CHLOROPLATIC"/>
    <property type="match status" value="1"/>
</dbReference>
<dbReference type="InterPro" id="IPR036412">
    <property type="entry name" value="HAD-like_sf"/>
</dbReference>
<dbReference type="Pfam" id="PF00702">
    <property type="entry name" value="Hydrolase"/>
    <property type="match status" value="1"/>
</dbReference>
<dbReference type="SFLD" id="SFLDS00003">
    <property type="entry name" value="Haloacid_Dehalogenase"/>
    <property type="match status" value="1"/>
</dbReference>
<sequence>MVRVPTLFFDLGGVLLTNGWDTPARRSAAEVFGLDFQEFQTRHEMLKTAIETGRLSLDEYLKKAIFSHPRPFTPDEFKAFMFAQSKVLGETLAWVRELAKTQTCRLYTLNNESRELHEHRVATFHLDEIFRGFLVSCYLGQVKPDEGIYENALGIAACHPEDAIFIDDRALNVEPALALGFKAVQFKGLDPLRSFLKEYGLGV</sequence>
<dbReference type="KEGG" id="saci:Sinac_1926"/>
<protein>
    <submittedName>
        <fullName evidence="1">Haloacid dehalogenase superfamily protein, subfamily IA, variant 3 with third motif having DD or ED</fullName>
    </submittedName>
</protein>
<dbReference type="PANTHER" id="PTHR43611">
    <property type="entry name" value="ALPHA-D-GLUCOSE 1-PHOSPHATE PHOSPHATASE"/>
    <property type="match status" value="1"/>
</dbReference>
<dbReference type="AlphaFoldDB" id="L0DBS4"/>
<proteinExistence type="predicted"/>
<keyword evidence="2" id="KW-1185">Reference proteome</keyword>
<dbReference type="InterPro" id="IPR023214">
    <property type="entry name" value="HAD_sf"/>
</dbReference>
<dbReference type="SUPFAM" id="SSF56784">
    <property type="entry name" value="HAD-like"/>
    <property type="match status" value="1"/>
</dbReference>
<dbReference type="OrthoDB" id="9131041at2"/>
<dbReference type="Gene3D" id="1.10.150.240">
    <property type="entry name" value="Putative phosphatase, domain 2"/>
    <property type="match status" value="1"/>
</dbReference>
<dbReference type="RefSeq" id="WP_015245455.1">
    <property type="nucleotide sequence ID" value="NC_019892.1"/>
</dbReference>
<dbReference type="NCBIfam" id="TIGR01509">
    <property type="entry name" value="HAD-SF-IA-v3"/>
    <property type="match status" value="1"/>
</dbReference>
<name>L0DBS4_SINAD</name>